<keyword evidence="1 2" id="KW-0732">Signal</keyword>
<evidence type="ECO:0000256" key="1">
    <source>
        <dbReference type="ARBA" id="ARBA00022729"/>
    </source>
</evidence>
<dbReference type="InterPro" id="IPR027385">
    <property type="entry name" value="Beta-barrel_OMP"/>
</dbReference>
<gene>
    <name evidence="4" type="ORF">BN59_00338</name>
</gene>
<dbReference type="RefSeq" id="WP_043872682.1">
    <property type="nucleotide sequence ID" value="NZ_CCVW01000001.1"/>
</dbReference>
<sequence length="285" mass="30492">MKLNKKGKSLNYSRSMMGILFALASINGNAGTMGPTVINVPGKIYFGVFGGGGSSEKVDIRQYGTAFFTEANGGPLAVDAFGRAHTSSVGMVGGHVGFQWLDMSSNLFNSQWNLAPAFELEGYYLGKDSLTGHDINNDTARLPEHDFLVKYPTTTGVFLVNAVLNLNSADSRFHPYIGGGIGGAVQSVSRAKAIQVSPPEIGVNHYNSRTSSTDSAFAAQGKVGLGFDLNKNFSVFAEYRGLYIADTSYVFGSTVYPGHAPTSSWQVEMDSKYYNLGAVGIHYTV</sequence>
<dbReference type="Proteomes" id="UP000044071">
    <property type="component" value="Unassembled WGS sequence"/>
</dbReference>
<name>A0A078KWE5_9GAMM</name>
<dbReference type="OrthoDB" id="5653863at2"/>
<dbReference type="EMBL" id="CCSB01000001">
    <property type="protein sequence ID" value="CDZ76074.1"/>
    <property type="molecule type" value="Genomic_DNA"/>
</dbReference>
<organism evidence="4 5">
    <name type="scientific">Legionella massiliensis</name>
    <dbReference type="NCBI Taxonomy" id="1034943"/>
    <lineage>
        <taxon>Bacteria</taxon>
        <taxon>Pseudomonadati</taxon>
        <taxon>Pseudomonadota</taxon>
        <taxon>Gammaproteobacteria</taxon>
        <taxon>Legionellales</taxon>
        <taxon>Legionellaceae</taxon>
        <taxon>Legionella</taxon>
    </lineage>
</organism>
<dbReference type="STRING" id="1034943.BN59_00338"/>
<dbReference type="AlphaFoldDB" id="A0A078KWE5"/>
<evidence type="ECO:0000259" key="3">
    <source>
        <dbReference type="Pfam" id="PF13505"/>
    </source>
</evidence>
<dbReference type="Gene3D" id="2.40.160.20">
    <property type="match status" value="1"/>
</dbReference>
<evidence type="ECO:0000313" key="5">
    <source>
        <dbReference type="Proteomes" id="UP000044071"/>
    </source>
</evidence>
<protein>
    <recommendedName>
        <fullName evidence="3">Outer membrane protein beta-barrel domain-containing protein</fullName>
    </recommendedName>
</protein>
<dbReference type="eggNOG" id="COG3637">
    <property type="taxonomic scope" value="Bacteria"/>
</dbReference>
<accession>A0A078KWE5</accession>
<evidence type="ECO:0000256" key="2">
    <source>
        <dbReference type="SAM" id="SignalP"/>
    </source>
</evidence>
<dbReference type="InterPro" id="IPR011250">
    <property type="entry name" value="OMP/PagP_B-barrel"/>
</dbReference>
<keyword evidence="5" id="KW-1185">Reference proteome</keyword>
<evidence type="ECO:0000313" key="4">
    <source>
        <dbReference type="EMBL" id="CDZ76074.1"/>
    </source>
</evidence>
<feature type="signal peptide" evidence="2">
    <location>
        <begin position="1"/>
        <end position="30"/>
    </location>
</feature>
<dbReference type="SUPFAM" id="SSF56925">
    <property type="entry name" value="OMPA-like"/>
    <property type="match status" value="1"/>
</dbReference>
<feature type="domain" description="Outer membrane protein beta-barrel" evidence="3">
    <location>
        <begin position="90"/>
        <end position="244"/>
    </location>
</feature>
<reference evidence="4 5" key="1">
    <citation type="submission" date="2014-06" db="EMBL/GenBank/DDBJ databases">
        <authorList>
            <person name="Urmite Genomes Urmite Genomes"/>
        </authorList>
    </citation>
    <scope>NUCLEOTIDE SEQUENCE [LARGE SCALE GENOMIC DNA]</scope>
</reference>
<dbReference type="Pfam" id="PF13505">
    <property type="entry name" value="OMP_b-brl"/>
    <property type="match status" value="1"/>
</dbReference>
<feature type="chain" id="PRO_5009744049" description="Outer membrane protein beta-barrel domain-containing protein" evidence="2">
    <location>
        <begin position="31"/>
        <end position="285"/>
    </location>
</feature>
<proteinExistence type="predicted"/>